<gene>
    <name evidence="2" type="ORF">M136_3599</name>
</gene>
<proteinExistence type="predicted"/>
<evidence type="ECO:0000313" key="2">
    <source>
        <dbReference type="EMBL" id="EXZ27251.1"/>
    </source>
</evidence>
<dbReference type="AlphaFoldDB" id="A0A016AFR5"/>
<feature type="transmembrane region" description="Helical" evidence="1">
    <location>
        <begin position="13"/>
        <end position="34"/>
    </location>
</feature>
<protein>
    <submittedName>
        <fullName evidence="2">Uncharacterized protein</fullName>
    </submittedName>
</protein>
<keyword evidence="1" id="KW-0472">Membrane</keyword>
<organism evidence="2 3">
    <name type="scientific">Bacteroides fragilis str. S36L11</name>
    <dbReference type="NCBI Taxonomy" id="1339327"/>
    <lineage>
        <taxon>Bacteria</taxon>
        <taxon>Pseudomonadati</taxon>
        <taxon>Bacteroidota</taxon>
        <taxon>Bacteroidia</taxon>
        <taxon>Bacteroidales</taxon>
        <taxon>Bacteroidaceae</taxon>
        <taxon>Bacteroides</taxon>
    </lineage>
</organism>
<reference evidence="2 3" key="1">
    <citation type="submission" date="2014-02" db="EMBL/GenBank/DDBJ databases">
        <authorList>
            <person name="Sears C."/>
            <person name="Carroll K."/>
            <person name="Sack B.R."/>
            <person name="Qadri F."/>
            <person name="Myers L.L."/>
            <person name="Chung G.-T."/>
            <person name="Escheverria P."/>
            <person name="Fraser C.M."/>
            <person name="Sadzewicz L."/>
            <person name="Shefchek K.A."/>
            <person name="Tallon L."/>
            <person name="Das S.P."/>
            <person name="Daugherty S."/>
            <person name="Mongodin E.F."/>
        </authorList>
    </citation>
    <scope>NUCLEOTIDE SEQUENCE [LARGE SCALE GENOMIC DNA]</scope>
    <source>
        <strain evidence="2 3">S36L11</strain>
    </source>
</reference>
<dbReference type="EMBL" id="JGDJ01000257">
    <property type="protein sequence ID" value="EXZ27251.1"/>
    <property type="molecule type" value="Genomic_DNA"/>
</dbReference>
<evidence type="ECO:0000313" key="3">
    <source>
        <dbReference type="Proteomes" id="UP000022082"/>
    </source>
</evidence>
<keyword evidence="1" id="KW-0812">Transmembrane</keyword>
<comment type="caution">
    <text evidence="2">The sequence shown here is derived from an EMBL/GenBank/DDBJ whole genome shotgun (WGS) entry which is preliminary data.</text>
</comment>
<name>A0A016AFR5_BACFG</name>
<dbReference type="Proteomes" id="UP000022082">
    <property type="component" value="Unassembled WGS sequence"/>
</dbReference>
<evidence type="ECO:0000256" key="1">
    <source>
        <dbReference type="SAM" id="Phobius"/>
    </source>
</evidence>
<sequence length="61" mass="7293">MLIEITRKDIYNILIYTICYLNIYKSNLFFYLLTSQEAQRYYIKTAGITCYGNPGCRLKHE</sequence>
<keyword evidence="1" id="KW-1133">Transmembrane helix</keyword>
<accession>A0A016AFR5</accession>